<proteinExistence type="predicted"/>
<reference evidence="3 4" key="1">
    <citation type="journal article" date="2019" name="Microbiol. Resour. Announc.">
        <title>Complete Genome Sequence of Halomonas sulfidaeris Strain Esulfide1 Isolated from a Metal Sulfide Rock at a Depth of 2,200 Meters, Obtained Using Nanopore Sequencing.</title>
        <authorList>
            <person name="Saito M."/>
            <person name="Nishigata A."/>
            <person name="Galipon J."/>
            <person name="Arakawa K."/>
        </authorList>
    </citation>
    <scope>NUCLEOTIDE SEQUENCE [LARGE SCALE GENOMIC DNA]</scope>
    <source>
        <strain evidence="3 4">ATCC BAA-803</strain>
    </source>
</reference>
<evidence type="ECO:0000313" key="4">
    <source>
        <dbReference type="Proteomes" id="UP000320231"/>
    </source>
</evidence>
<dbReference type="KEGG" id="hsr:HSBAA_31030"/>
<keyword evidence="2" id="KW-0472">Membrane</keyword>
<name>A0A455U8D2_9GAMM</name>
<dbReference type="AlphaFoldDB" id="A0A455U8D2"/>
<feature type="transmembrane region" description="Helical" evidence="2">
    <location>
        <begin position="57"/>
        <end position="75"/>
    </location>
</feature>
<protein>
    <submittedName>
        <fullName evidence="3">Uncharacterized protein</fullName>
    </submittedName>
</protein>
<keyword evidence="2" id="KW-1133">Transmembrane helix</keyword>
<sequence length="80" mass="8836">MDKIMSAKVIGQQQTDNPEHRRHFALQEPSTDMRERTRYSRHVSKTSLYTNASMHPVLTTTVLAGALIGAVALAGRGSKN</sequence>
<gene>
    <name evidence="3" type="ORF">HSBAA_31030</name>
</gene>
<keyword evidence="2" id="KW-0812">Transmembrane</keyword>
<accession>A0A455U8D2</accession>
<dbReference type="Proteomes" id="UP000320231">
    <property type="component" value="Chromosome"/>
</dbReference>
<evidence type="ECO:0000256" key="1">
    <source>
        <dbReference type="SAM" id="MobiDB-lite"/>
    </source>
</evidence>
<evidence type="ECO:0000256" key="2">
    <source>
        <dbReference type="SAM" id="Phobius"/>
    </source>
</evidence>
<feature type="region of interest" description="Disordered" evidence="1">
    <location>
        <begin position="1"/>
        <end position="23"/>
    </location>
</feature>
<dbReference type="EMBL" id="AP019514">
    <property type="protein sequence ID" value="BBI61797.1"/>
    <property type="molecule type" value="Genomic_DNA"/>
</dbReference>
<evidence type="ECO:0000313" key="3">
    <source>
        <dbReference type="EMBL" id="BBI61797.1"/>
    </source>
</evidence>
<organism evidence="3 4">
    <name type="scientific">Vreelandella sulfidaeris</name>
    <dbReference type="NCBI Taxonomy" id="115553"/>
    <lineage>
        <taxon>Bacteria</taxon>
        <taxon>Pseudomonadati</taxon>
        <taxon>Pseudomonadota</taxon>
        <taxon>Gammaproteobacteria</taxon>
        <taxon>Oceanospirillales</taxon>
        <taxon>Halomonadaceae</taxon>
        <taxon>Vreelandella</taxon>
    </lineage>
</organism>